<evidence type="ECO:0000256" key="2">
    <source>
        <dbReference type="ARBA" id="ARBA00023082"/>
    </source>
</evidence>
<dbReference type="GO" id="GO:0016987">
    <property type="term" value="F:sigma factor activity"/>
    <property type="evidence" value="ECO:0007669"/>
    <property type="project" value="UniProtKB-KW"/>
</dbReference>
<gene>
    <name evidence="5" type="ORF">EV686_104300</name>
</gene>
<dbReference type="Gene3D" id="1.10.10.10">
    <property type="entry name" value="Winged helix-like DNA-binding domain superfamily/Winged helix DNA-binding domain"/>
    <property type="match status" value="1"/>
</dbReference>
<dbReference type="AlphaFoldDB" id="A0A4V2VRR8"/>
<proteinExistence type="predicted"/>
<dbReference type="OrthoDB" id="192021at2"/>
<keyword evidence="1" id="KW-0805">Transcription regulation</keyword>
<keyword evidence="6" id="KW-1185">Reference proteome</keyword>
<sequence>MADTFFRHVSHRLNEAHMPFRFYALIAMVFRSLSGKSWLAQYSKLIGAWTKRSRIPQDTEDALQDAALAMLEAGDGAIRDPDRYFQRAASNRAISIHRAEVRRETQSLEDLAEAQHPLSPGADAICHARELIRLTLAALEELPESCRIAFALRQTEGLSNGEIGKRMGVSRNMVERYMMRTTRHLQDRLQDHLDFPFRR</sequence>
<dbReference type="InterPro" id="IPR039425">
    <property type="entry name" value="RNA_pol_sigma-70-like"/>
</dbReference>
<name>A0A4V2VRR8_9BURK</name>
<evidence type="ECO:0000259" key="4">
    <source>
        <dbReference type="Pfam" id="PF08281"/>
    </source>
</evidence>
<keyword evidence="3" id="KW-0804">Transcription</keyword>
<keyword evidence="2" id="KW-0731">Sigma factor</keyword>
<dbReference type="Pfam" id="PF08281">
    <property type="entry name" value="Sigma70_r4_2"/>
    <property type="match status" value="1"/>
</dbReference>
<protein>
    <submittedName>
        <fullName evidence="5">RNA polymerase sigma-70 factor (ECF subfamily)</fullName>
    </submittedName>
</protein>
<dbReference type="PANTHER" id="PTHR43133:SF63">
    <property type="entry name" value="RNA POLYMERASE SIGMA FACTOR FECI-RELATED"/>
    <property type="match status" value="1"/>
</dbReference>
<dbReference type="GO" id="GO:0006352">
    <property type="term" value="P:DNA-templated transcription initiation"/>
    <property type="evidence" value="ECO:0007669"/>
    <property type="project" value="InterPro"/>
</dbReference>
<dbReference type="InterPro" id="IPR014284">
    <property type="entry name" value="RNA_pol_sigma-70_dom"/>
</dbReference>
<feature type="domain" description="RNA polymerase sigma factor 70 region 4 type 2" evidence="4">
    <location>
        <begin position="136"/>
        <end position="185"/>
    </location>
</feature>
<dbReference type="InterPro" id="IPR013249">
    <property type="entry name" value="RNA_pol_sigma70_r4_t2"/>
</dbReference>
<dbReference type="EMBL" id="SMBX01000004">
    <property type="protein sequence ID" value="TCU99199.1"/>
    <property type="molecule type" value="Genomic_DNA"/>
</dbReference>
<reference evidence="5 6" key="1">
    <citation type="submission" date="2019-03" db="EMBL/GenBank/DDBJ databases">
        <title>Genomic Encyclopedia of Type Strains, Phase IV (KMG-IV): sequencing the most valuable type-strain genomes for metagenomic binning, comparative biology and taxonomic classification.</title>
        <authorList>
            <person name="Goeker M."/>
        </authorList>
    </citation>
    <scope>NUCLEOTIDE SEQUENCE [LARGE SCALE GENOMIC DNA]</scope>
    <source>
        <strain evidence="5 6">DSM 100048</strain>
    </source>
</reference>
<dbReference type="InterPro" id="IPR013324">
    <property type="entry name" value="RNA_pol_sigma_r3/r4-like"/>
</dbReference>
<accession>A0A4V2VRR8</accession>
<dbReference type="PANTHER" id="PTHR43133">
    <property type="entry name" value="RNA POLYMERASE ECF-TYPE SIGMA FACTO"/>
    <property type="match status" value="1"/>
</dbReference>
<dbReference type="InterPro" id="IPR036388">
    <property type="entry name" value="WH-like_DNA-bd_sf"/>
</dbReference>
<evidence type="ECO:0000256" key="3">
    <source>
        <dbReference type="ARBA" id="ARBA00023163"/>
    </source>
</evidence>
<dbReference type="GO" id="GO:0003677">
    <property type="term" value="F:DNA binding"/>
    <property type="evidence" value="ECO:0007669"/>
    <property type="project" value="InterPro"/>
</dbReference>
<dbReference type="RefSeq" id="WP_132476821.1">
    <property type="nucleotide sequence ID" value="NZ_JBHRVM010000001.1"/>
</dbReference>
<dbReference type="Proteomes" id="UP000294692">
    <property type="component" value="Unassembled WGS sequence"/>
</dbReference>
<dbReference type="SUPFAM" id="SSF88659">
    <property type="entry name" value="Sigma3 and sigma4 domains of RNA polymerase sigma factors"/>
    <property type="match status" value="1"/>
</dbReference>
<evidence type="ECO:0000256" key="1">
    <source>
        <dbReference type="ARBA" id="ARBA00023015"/>
    </source>
</evidence>
<dbReference type="NCBIfam" id="TIGR02937">
    <property type="entry name" value="sigma70-ECF"/>
    <property type="match status" value="1"/>
</dbReference>
<organism evidence="5 6">
    <name type="scientific">Paracandidimonas soli</name>
    <dbReference type="NCBI Taxonomy" id="1917182"/>
    <lineage>
        <taxon>Bacteria</taxon>
        <taxon>Pseudomonadati</taxon>
        <taxon>Pseudomonadota</taxon>
        <taxon>Betaproteobacteria</taxon>
        <taxon>Burkholderiales</taxon>
        <taxon>Alcaligenaceae</taxon>
        <taxon>Paracandidimonas</taxon>
    </lineage>
</organism>
<evidence type="ECO:0000313" key="6">
    <source>
        <dbReference type="Proteomes" id="UP000294692"/>
    </source>
</evidence>
<evidence type="ECO:0000313" key="5">
    <source>
        <dbReference type="EMBL" id="TCU99199.1"/>
    </source>
</evidence>
<comment type="caution">
    <text evidence="5">The sequence shown here is derived from an EMBL/GenBank/DDBJ whole genome shotgun (WGS) entry which is preliminary data.</text>
</comment>